<dbReference type="RefSeq" id="WP_126629725.1">
    <property type="nucleotide sequence ID" value="NZ_BIFT01000002.1"/>
</dbReference>
<dbReference type="SUPFAM" id="SSF48452">
    <property type="entry name" value="TPR-like"/>
    <property type="match status" value="1"/>
</dbReference>
<comment type="caution">
    <text evidence="1">The sequence shown here is derived from an EMBL/GenBank/DDBJ whole genome shotgun (WGS) entry which is preliminary data.</text>
</comment>
<sequence>MDSVDWVRLRLPSPIEMGMDGFPRPGKTVHWYREQKKLTDTTWTQKHLSQELGLTERAICYLESHDVGLDSISLRRRLARLLTIPPLLLGLASLADETDPGQTIRQHRKMKQKNNPLRSQKGLARALSMTEKAIRDMEKRNIGLDSMTRRRVLALLLDIPPATLGILTLDEILLRQQTIPNMPHATLSGEKETTFDLAVYEYRLKTLWNRNHIGTAQDRLTHIAATMVELTAALPYVNGNDEKDLRAVLCRYHHLHAHILRDQGRYDTAIAELEKAAILAERAKNAPLLTVTLLRIGSVLRDRGTVTEAQAKIEAAKGNSTGANQKRKQAISDYLASIDCYTRIRHLKPLPEALHGVVLFDEGYAQAHLAQGDLKAKRTALARLTDGGKIIATTRDVLEEEFAIRITKRTYHNTKAAAMLAAGWPREALQELNDGMDVPEEGDMTRQNAYTDYLWSQAYTDLGLIDAAATPAQDALLRMKQIKSRIHITRIAGLQGQLSQLDKKHIEVIRLGVMLNS</sequence>
<dbReference type="EMBL" id="BIFT01000002">
    <property type="protein sequence ID" value="GCE29469.1"/>
    <property type="molecule type" value="Genomic_DNA"/>
</dbReference>
<name>A0A402BDR9_9CHLR</name>
<evidence type="ECO:0008006" key="3">
    <source>
        <dbReference type="Google" id="ProtNLM"/>
    </source>
</evidence>
<evidence type="ECO:0000313" key="1">
    <source>
        <dbReference type="EMBL" id="GCE29469.1"/>
    </source>
</evidence>
<proteinExistence type="predicted"/>
<gene>
    <name evidence="1" type="ORF">KDA_49530</name>
</gene>
<evidence type="ECO:0000313" key="2">
    <source>
        <dbReference type="Proteomes" id="UP000287171"/>
    </source>
</evidence>
<dbReference type="Gene3D" id="1.25.40.10">
    <property type="entry name" value="Tetratricopeptide repeat domain"/>
    <property type="match status" value="1"/>
</dbReference>
<dbReference type="InterPro" id="IPR011990">
    <property type="entry name" value="TPR-like_helical_dom_sf"/>
</dbReference>
<keyword evidence="2" id="KW-1185">Reference proteome</keyword>
<dbReference type="OrthoDB" id="140765at2"/>
<protein>
    <recommendedName>
        <fullName evidence="3">HTH cro/C1-type domain-containing protein</fullName>
    </recommendedName>
</protein>
<accession>A0A402BDR9</accession>
<reference evidence="2" key="1">
    <citation type="submission" date="2018-12" db="EMBL/GenBank/DDBJ databases">
        <title>Tengunoibacter tsumagoiensis gen. nov., sp. nov., Dictyobacter kobayashii sp. nov., D. alpinus sp. nov., and D. joshuensis sp. nov. and description of Dictyobacteraceae fam. nov. within the order Ktedonobacterales isolated from Tengu-no-mugimeshi.</title>
        <authorList>
            <person name="Wang C.M."/>
            <person name="Zheng Y."/>
            <person name="Sakai Y."/>
            <person name="Toyoda A."/>
            <person name="Minakuchi Y."/>
            <person name="Abe K."/>
            <person name="Yokota A."/>
            <person name="Yabe S."/>
        </authorList>
    </citation>
    <scope>NUCLEOTIDE SEQUENCE [LARGE SCALE GENOMIC DNA]</scope>
    <source>
        <strain evidence="2">Uno16</strain>
    </source>
</reference>
<dbReference type="Proteomes" id="UP000287171">
    <property type="component" value="Unassembled WGS sequence"/>
</dbReference>
<organism evidence="1 2">
    <name type="scientific">Dictyobacter alpinus</name>
    <dbReference type="NCBI Taxonomy" id="2014873"/>
    <lineage>
        <taxon>Bacteria</taxon>
        <taxon>Bacillati</taxon>
        <taxon>Chloroflexota</taxon>
        <taxon>Ktedonobacteria</taxon>
        <taxon>Ktedonobacterales</taxon>
        <taxon>Dictyobacteraceae</taxon>
        <taxon>Dictyobacter</taxon>
    </lineage>
</organism>
<dbReference type="AlphaFoldDB" id="A0A402BDR9"/>